<name>A0A7I8DYE9_9FIRM</name>
<dbReference type="Proteomes" id="UP000593842">
    <property type="component" value="Chromosome"/>
</dbReference>
<reference evidence="2" key="1">
    <citation type="submission" date="2020-09" db="EMBL/GenBank/DDBJ databases">
        <title>Complete genome sequencing of Faecalibacillus intestinalis strain 14EGH31.</title>
        <authorList>
            <person name="Sakamoto M."/>
            <person name="Murakami T."/>
            <person name="Mori H."/>
        </authorList>
    </citation>
    <scope>NUCLEOTIDE SEQUENCE [LARGE SCALE GENOMIC DNA]</scope>
    <source>
        <strain evidence="2">14EGH31</strain>
    </source>
</reference>
<dbReference type="EMBL" id="AP024085">
    <property type="protein sequence ID" value="BCL57662.1"/>
    <property type="molecule type" value="Genomic_DNA"/>
</dbReference>
<protein>
    <submittedName>
        <fullName evidence="1">Uncharacterized protein</fullName>
    </submittedName>
</protein>
<organism evidence="1 2">
    <name type="scientific">Faecalibacillus intestinalis</name>
    <dbReference type="NCBI Taxonomy" id="1982626"/>
    <lineage>
        <taxon>Bacteria</taxon>
        <taxon>Bacillati</taxon>
        <taxon>Bacillota</taxon>
        <taxon>Erysipelotrichia</taxon>
        <taxon>Erysipelotrichales</taxon>
        <taxon>Coprobacillaceae</taxon>
        <taxon>Faecalibacillus</taxon>
    </lineage>
</organism>
<gene>
    <name evidence="1" type="ORF">Fi14EGH31_13740</name>
</gene>
<dbReference type="AlphaFoldDB" id="A0A7I8DYE9"/>
<dbReference type="GeneID" id="70579813"/>
<evidence type="ECO:0000313" key="1">
    <source>
        <dbReference type="EMBL" id="BCL57662.1"/>
    </source>
</evidence>
<proteinExistence type="predicted"/>
<sequence length="95" mass="10715">MLEELDSLLDALMNIDDKLNELQRINSMVIVTCDACENGNDIKYDVANVMVFIQEQIDSLDDDIRSNVSKCNALTRNIQETIKKGGCQYGRTTNI</sequence>
<dbReference type="KEGG" id="fit:Fi14EGH31_13740"/>
<accession>A0A7I8DYE9</accession>
<evidence type="ECO:0000313" key="2">
    <source>
        <dbReference type="Proteomes" id="UP000593842"/>
    </source>
</evidence>
<dbReference type="RefSeq" id="WP_117574521.1">
    <property type="nucleotide sequence ID" value="NZ_AP024085.1"/>
</dbReference>